<dbReference type="Proteomes" id="UP001163835">
    <property type="component" value="Unassembled WGS sequence"/>
</dbReference>
<organism evidence="1 2">
    <name type="scientific">Lentinula aff. lateritia</name>
    <dbReference type="NCBI Taxonomy" id="2804960"/>
    <lineage>
        <taxon>Eukaryota</taxon>
        <taxon>Fungi</taxon>
        <taxon>Dikarya</taxon>
        <taxon>Basidiomycota</taxon>
        <taxon>Agaricomycotina</taxon>
        <taxon>Agaricomycetes</taxon>
        <taxon>Agaricomycetidae</taxon>
        <taxon>Agaricales</taxon>
        <taxon>Marasmiineae</taxon>
        <taxon>Omphalotaceae</taxon>
        <taxon>Lentinula</taxon>
    </lineage>
</organism>
<evidence type="ECO:0000313" key="1">
    <source>
        <dbReference type="EMBL" id="KAJ3812728.1"/>
    </source>
</evidence>
<name>A0ACC1U7D3_9AGAR</name>
<sequence>MALETGRYIIKNGENIVGRALAEDLSLRPKRVILTDHGSTVVIHFLQWAVEKLGNNLDTFYTLISNGSPTAHIEHNVYALVIDRELATKWYIRPIPQNGETAYIVTGTDREGGWVAPGKVGEQIEYKPLIVAPSEPPRYPTNQVFHFTKVED</sequence>
<proteinExistence type="predicted"/>
<accession>A0ACC1U7D3</accession>
<keyword evidence="1" id="KW-0722">Serine protease inhibitor</keyword>
<evidence type="ECO:0000313" key="2">
    <source>
        <dbReference type="Proteomes" id="UP001163835"/>
    </source>
</evidence>
<keyword evidence="2" id="KW-1185">Reference proteome</keyword>
<keyword evidence="1" id="KW-0646">Protease inhibitor</keyword>
<protein>
    <submittedName>
        <fullName evidence="1">Serine protease inhibitor</fullName>
    </submittedName>
</protein>
<dbReference type="EMBL" id="MU795015">
    <property type="protein sequence ID" value="KAJ3812728.1"/>
    <property type="molecule type" value="Genomic_DNA"/>
</dbReference>
<gene>
    <name evidence="1" type="ORF">F5876DRAFT_36758</name>
</gene>
<reference evidence="1" key="1">
    <citation type="submission" date="2022-09" db="EMBL/GenBank/DDBJ databases">
        <title>A Global Phylogenomic Analysis of the Shiitake Genus Lentinula.</title>
        <authorList>
            <consortium name="DOE Joint Genome Institute"/>
            <person name="Sierra-Patev S."/>
            <person name="Min B."/>
            <person name="Naranjo-Ortiz M."/>
            <person name="Looney B."/>
            <person name="Konkel Z."/>
            <person name="Slot J.C."/>
            <person name="Sakamoto Y."/>
            <person name="Steenwyk J.L."/>
            <person name="Rokas A."/>
            <person name="Carro J."/>
            <person name="Camarero S."/>
            <person name="Ferreira P."/>
            <person name="Molpeceres G."/>
            <person name="Ruiz-Duenas F.J."/>
            <person name="Serrano A."/>
            <person name="Henrissat B."/>
            <person name="Drula E."/>
            <person name="Hughes K.W."/>
            <person name="Mata J.L."/>
            <person name="Ishikawa N.K."/>
            <person name="Vargas-Isla R."/>
            <person name="Ushijima S."/>
            <person name="Smith C.A."/>
            <person name="Ahrendt S."/>
            <person name="Andreopoulos W."/>
            <person name="He G."/>
            <person name="Labutti K."/>
            <person name="Lipzen A."/>
            <person name="Ng V."/>
            <person name="Riley R."/>
            <person name="Sandor L."/>
            <person name="Barry K."/>
            <person name="Martinez A.T."/>
            <person name="Xiao Y."/>
            <person name="Gibbons J.G."/>
            <person name="Terashima K."/>
            <person name="Grigoriev I.V."/>
            <person name="Hibbett D.S."/>
        </authorList>
    </citation>
    <scope>NUCLEOTIDE SEQUENCE</scope>
    <source>
        <strain evidence="1">TMI1499</strain>
    </source>
</reference>
<comment type="caution">
    <text evidence="1">The sequence shown here is derived from an EMBL/GenBank/DDBJ whole genome shotgun (WGS) entry which is preliminary data.</text>
</comment>